<dbReference type="Pfam" id="PF23665">
    <property type="entry name" value="CDCP1_CUB_6"/>
    <property type="match status" value="1"/>
</dbReference>
<evidence type="ECO:0000259" key="2">
    <source>
        <dbReference type="Pfam" id="PF23665"/>
    </source>
</evidence>
<dbReference type="InterPro" id="IPR056268">
    <property type="entry name" value="CUB_CDCP1_1st"/>
</dbReference>
<feature type="compositionally biased region" description="Low complexity" evidence="1">
    <location>
        <begin position="709"/>
        <end position="723"/>
    </location>
</feature>
<dbReference type="Pfam" id="PF23668">
    <property type="entry name" value="CUB_CDCP1_2"/>
    <property type="match status" value="2"/>
</dbReference>
<protein>
    <submittedName>
        <fullName evidence="6">CUB domain-containing protein 1-like isoform X2</fullName>
    </submittedName>
</protein>
<dbReference type="InterPro" id="IPR035914">
    <property type="entry name" value="Sperma_CUB_dom_sf"/>
</dbReference>
<organism evidence="5 6">
    <name type="scientific">Betta splendens</name>
    <name type="common">Siamese fighting fish</name>
    <dbReference type="NCBI Taxonomy" id="158456"/>
    <lineage>
        <taxon>Eukaryota</taxon>
        <taxon>Metazoa</taxon>
        <taxon>Chordata</taxon>
        <taxon>Craniata</taxon>
        <taxon>Vertebrata</taxon>
        <taxon>Euteleostomi</taxon>
        <taxon>Actinopterygii</taxon>
        <taxon>Neopterygii</taxon>
        <taxon>Teleostei</taxon>
        <taxon>Neoteleostei</taxon>
        <taxon>Acanthomorphata</taxon>
        <taxon>Anabantaria</taxon>
        <taxon>Anabantiformes</taxon>
        <taxon>Anabantoidei</taxon>
        <taxon>Osphronemidae</taxon>
        <taxon>Betta</taxon>
    </lineage>
</organism>
<dbReference type="InterPro" id="IPR056266">
    <property type="entry name" value="CDCP1_CUB_3rd_6th"/>
</dbReference>
<feature type="region of interest" description="Disordered" evidence="1">
    <location>
        <begin position="623"/>
        <end position="723"/>
    </location>
</feature>
<feature type="compositionally biased region" description="Basic residues" evidence="1">
    <location>
        <begin position="691"/>
        <end position="708"/>
    </location>
</feature>
<dbReference type="InterPro" id="IPR038811">
    <property type="entry name" value="CDCP1"/>
</dbReference>
<evidence type="ECO:0000313" key="6">
    <source>
        <dbReference type="RefSeq" id="XP_055359008.1"/>
    </source>
</evidence>
<dbReference type="InterPro" id="IPR056269">
    <property type="entry name" value="CUB_CDCP1_2nd_5th"/>
</dbReference>
<evidence type="ECO:0000259" key="4">
    <source>
        <dbReference type="Pfam" id="PF23668"/>
    </source>
</evidence>
<evidence type="ECO:0000259" key="3">
    <source>
        <dbReference type="Pfam" id="PF23667"/>
    </source>
</evidence>
<dbReference type="Proteomes" id="UP000515150">
    <property type="component" value="Chromosome 16"/>
</dbReference>
<dbReference type="GeneID" id="114842608"/>
<feature type="domain" description="CDCP1 third and sixth CUB" evidence="2">
    <location>
        <begin position="284"/>
        <end position="387"/>
    </location>
</feature>
<dbReference type="SUPFAM" id="SSF49854">
    <property type="entry name" value="Spermadhesin, CUB domain"/>
    <property type="match status" value="1"/>
</dbReference>
<feature type="compositionally biased region" description="Polar residues" evidence="1">
    <location>
        <begin position="624"/>
        <end position="642"/>
    </location>
</feature>
<dbReference type="AlphaFoldDB" id="A0A9W2XAS4"/>
<feature type="domain" description="CDCP1 second and fifth CUB" evidence="4">
    <location>
        <begin position="171"/>
        <end position="275"/>
    </location>
</feature>
<keyword evidence="5" id="KW-1185">Reference proteome</keyword>
<dbReference type="RefSeq" id="XP_055359008.1">
    <property type="nucleotide sequence ID" value="XM_055503033.1"/>
</dbReference>
<name>A0A9W2XAS4_BETSP</name>
<proteinExistence type="predicted"/>
<dbReference type="Pfam" id="PF23667">
    <property type="entry name" value="CUB_CDCP1_1"/>
    <property type="match status" value="1"/>
</dbReference>
<evidence type="ECO:0000256" key="1">
    <source>
        <dbReference type="SAM" id="MobiDB-lite"/>
    </source>
</evidence>
<reference evidence="6" key="1">
    <citation type="submission" date="2025-08" db="UniProtKB">
        <authorList>
            <consortium name="RefSeq"/>
        </authorList>
    </citation>
    <scope>IDENTIFICATION</scope>
</reference>
<feature type="domain" description="CDCP1 second and fifth CUB" evidence="4">
    <location>
        <begin position="479"/>
        <end position="568"/>
    </location>
</feature>
<dbReference type="PANTHER" id="PTHR14477:SF1">
    <property type="entry name" value="CUB DOMAIN-CONTAINING PROTEIN 1"/>
    <property type="match status" value="1"/>
</dbReference>
<evidence type="ECO:0000313" key="5">
    <source>
        <dbReference type="Proteomes" id="UP000515150"/>
    </source>
</evidence>
<feature type="domain" description="CDCP1 first CUB" evidence="3">
    <location>
        <begin position="90"/>
        <end position="160"/>
    </location>
</feature>
<dbReference type="PANTHER" id="PTHR14477">
    <property type="entry name" value="CUB DOMAIN-CONTAINING PROTEIN 1"/>
    <property type="match status" value="1"/>
</dbReference>
<feature type="compositionally biased region" description="Polar residues" evidence="1">
    <location>
        <begin position="658"/>
        <end position="675"/>
    </location>
</feature>
<accession>A0A9W2XAS4</accession>
<sequence>MARGPTWPRPLLHLERALPRLWHGSAYGKWVEGEIAASPCGASRKSETTLWRKRCLIPVGRRREHSMAVAGGEQLLLLAFFVSTVSGAQKLDVTPDAGTSLIIGGPRVRGCVVCTGPGPSPSPPCGSSLLLNGNTSVSLDFNCSRPQDVFQVEIVRSVECSTKSCNGHIVQSDSSFSLLLAFNRTFTWNLNASPQTAFRIDFPKPGLRQIRPWEACEDGHSFTLQASRATGSATIGKYCREGSISSVQIQSNGRFSVEVPARQKLQNDQFNVSVGEEIQSFAKITLTFPEGTSSSELLSPNYPDSVPSSSVIEWDIQVPDKHGTSVQFQNISQPRCLKNMAAVEYRSKGGEALVRSLTDAQRNEETGNVSVTLRNCEMDMKRSTSGLSVSLRVSITQVRCRVNMSEAEGLALRVDKVRPTSGCKIALNSEMKDEITVASSGELSFQDCSPEDVQVTATRVIECRQLRDCPRAPFPLVVPTLPRCLPAPLSSVTWTFRLPQHATLELASPRGPLKQALPGQPCTDSLLVTLTEDSRGPIGDFCPQGAVERLQIHTNVSVTVSNVQKQAVKTCYKHALNRGTYSPWLLRRTRPCSWLLPAGRREWRVTPPSPGSCPCPPTWRRAWSSPTSRSPSAGGTTRTSACGGSAGPCRSTAGGGTSRPQGSSRCPGASTSTCPTVRWTRGASASSPRCPCRRPRRRWRPSSVRRQRSWPWSSSPWSWPAWS</sequence>
<gene>
    <name evidence="6" type="primary">LOC114842608</name>
</gene>